<reference evidence="3 4" key="1">
    <citation type="submission" date="2020-08" db="EMBL/GenBank/DDBJ databases">
        <title>Sequencing the genomes of 1000 actinobacteria strains.</title>
        <authorList>
            <person name="Klenk H.-P."/>
        </authorList>
    </citation>
    <scope>NUCLEOTIDE SEQUENCE [LARGE SCALE GENOMIC DNA]</scope>
    <source>
        <strain evidence="3 4">DSM 43582</strain>
    </source>
</reference>
<accession>A0A7W9UMJ4</accession>
<organism evidence="3 4">
    <name type="scientific">Nocardia transvalensis</name>
    <dbReference type="NCBI Taxonomy" id="37333"/>
    <lineage>
        <taxon>Bacteria</taxon>
        <taxon>Bacillati</taxon>
        <taxon>Actinomycetota</taxon>
        <taxon>Actinomycetes</taxon>
        <taxon>Mycobacteriales</taxon>
        <taxon>Nocardiaceae</taxon>
        <taxon>Nocardia</taxon>
    </lineage>
</organism>
<name>A0A7W9UMJ4_9NOCA</name>
<keyword evidence="4" id="KW-1185">Reference proteome</keyword>
<protein>
    <submittedName>
        <fullName evidence="3">Mce-associated membrane protein</fullName>
    </submittedName>
</protein>
<dbReference type="EMBL" id="JACHIT010000002">
    <property type="protein sequence ID" value="MBB5917820.1"/>
    <property type="molecule type" value="Genomic_DNA"/>
</dbReference>
<dbReference type="Proteomes" id="UP000540412">
    <property type="component" value="Unassembled WGS sequence"/>
</dbReference>
<keyword evidence="2" id="KW-0472">Membrane</keyword>
<dbReference type="AlphaFoldDB" id="A0A7W9UMJ4"/>
<evidence type="ECO:0000256" key="2">
    <source>
        <dbReference type="ARBA" id="ARBA00023136"/>
    </source>
</evidence>
<gene>
    <name evidence="3" type="ORF">BJY24_006732</name>
</gene>
<dbReference type="RefSeq" id="WP_051161322.1">
    <property type="nucleotide sequence ID" value="NZ_JACHIT010000002.1"/>
</dbReference>
<dbReference type="PANTHER" id="PTHR37042:SF4">
    <property type="entry name" value="OUTER MEMBRANE PROTEIN RV1973"/>
    <property type="match status" value="1"/>
</dbReference>
<comment type="caution">
    <text evidence="3">The sequence shown here is derived from an EMBL/GenBank/DDBJ whole genome shotgun (WGS) entry which is preliminary data.</text>
</comment>
<proteinExistence type="predicted"/>
<comment type="subcellular location">
    <subcellularLocation>
        <location evidence="1">Membrane</location>
    </subcellularLocation>
</comment>
<evidence type="ECO:0000313" key="4">
    <source>
        <dbReference type="Proteomes" id="UP000540412"/>
    </source>
</evidence>
<dbReference type="PANTHER" id="PTHR37042">
    <property type="entry name" value="OUTER MEMBRANE PROTEIN RV1973"/>
    <property type="match status" value="1"/>
</dbReference>
<dbReference type="GO" id="GO:0016020">
    <property type="term" value="C:membrane"/>
    <property type="evidence" value="ECO:0007669"/>
    <property type="project" value="UniProtKB-SubCell"/>
</dbReference>
<sequence length="167" mass="17803">MSTRTGRELLRRARIPVLVLVTAALVITTAWSLVRYREDAARASAEGEVGRAAADAAAAVLSYRPDTVADDLARARTHLGGDFATYFDELGTEVVRPAATGRHMSSTATVTATSVVSADTDHAVALVFVSQATTADDLKQPTTMSSALRLELRKSGSRWLVTKLDTV</sequence>
<evidence type="ECO:0000256" key="1">
    <source>
        <dbReference type="ARBA" id="ARBA00004370"/>
    </source>
</evidence>
<evidence type="ECO:0000313" key="3">
    <source>
        <dbReference type="EMBL" id="MBB5917820.1"/>
    </source>
</evidence>